<accession>A0A6A6DH32</accession>
<dbReference type="Proteomes" id="UP000800200">
    <property type="component" value="Unassembled WGS sequence"/>
</dbReference>
<keyword evidence="1" id="KW-1133">Transmembrane helix</keyword>
<feature type="transmembrane region" description="Helical" evidence="1">
    <location>
        <begin position="49"/>
        <end position="68"/>
    </location>
</feature>
<dbReference type="AlphaFoldDB" id="A0A6A6DH32"/>
<reference evidence="2" key="1">
    <citation type="journal article" date="2020" name="Stud. Mycol.">
        <title>101 Dothideomycetes genomes: a test case for predicting lifestyles and emergence of pathogens.</title>
        <authorList>
            <person name="Haridas S."/>
            <person name="Albert R."/>
            <person name="Binder M."/>
            <person name="Bloem J."/>
            <person name="Labutti K."/>
            <person name="Salamov A."/>
            <person name="Andreopoulos B."/>
            <person name="Baker S."/>
            <person name="Barry K."/>
            <person name="Bills G."/>
            <person name="Bluhm B."/>
            <person name="Cannon C."/>
            <person name="Castanera R."/>
            <person name="Culley D."/>
            <person name="Daum C."/>
            <person name="Ezra D."/>
            <person name="Gonzalez J."/>
            <person name="Henrissat B."/>
            <person name="Kuo A."/>
            <person name="Liang C."/>
            <person name="Lipzen A."/>
            <person name="Lutzoni F."/>
            <person name="Magnuson J."/>
            <person name="Mondo S."/>
            <person name="Nolan M."/>
            <person name="Ohm R."/>
            <person name="Pangilinan J."/>
            <person name="Park H.-J."/>
            <person name="Ramirez L."/>
            <person name="Alfaro M."/>
            <person name="Sun H."/>
            <person name="Tritt A."/>
            <person name="Yoshinaga Y."/>
            <person name="Zwiers L.-H."/>
            <person name="Turgeon B."/>
            <person name="Goodwin S."/>
            <person name="Spatafora J."/>
            <person name="Crous P."/>
            <person name="Grigoriev I."/>
        </authorList>
    </citation>
    <scope>NUCLEOTIDE SEQUENCE</scope>
    <source>
        <strain evidence="2">CBS 207.26</strain>
    </source>
</reference>
<evidence type="ECO:0000313" key="2">
    <source>
        <dbReference type="EMBL" id="KAF2177702.1"/>
    </source>
</evidence>
<keyword evidence="1" id="KW-0812">Transmembrane</keyword>
<gene>
    <name evidence="2" type="ORF">K469DRAFT_719629</name>
</gene>
<evidence type="ECO:0000256" key="1">
    <source>
        <dbReference type="SAM" id="Phobius"/>
    </source>
</evidence>
<proteinExistence type="predicted"/>
<keyword evidence="3" id="KW-1185">Reference proteome</keyword>
<keyword evidence="1" id="KW-0472">Membrane</keyword>
<protein>
    <submittedName>
        <fullName evidence="2">Uncharacterized protein</fullName>
    </submittedName>
</protein>
<sequence>MSPQSNPGPASSLALVGVVSTTGAALRPRGLLRCTPAHLLRYIIDHPSFGVFFAALSWIRMFVWFLIAGHFRCRLAARSEA</sequence>
<dbReference type="EMBL" id="ML994685">
    <property type="protein sequence ID" value="KAF2177702.1"/>
    <property type="molecule type" value="Genomic_DNA"/>
</dbReference>
<organism evidence="2 3">
    <name type="scientific">Zopfia rhizophila CBS 207.26</name>
    <dbReference type="NCBI Taxonomy" id="1314779"/>
    <lineage>
        <taxon>Eukaryota</taxon>
        <taxon>Fungi</taxon>
        <taxon>Dikarya</taxon>
        <taxon>Ascomycota</taxon>
        <taxon>Pezizomycotina</taxon>
        <taxon>Dothideomycetes</taxon>
        <taxon>Dothideomycetes incertae sedis</taxon>
        <taxon>Zopfiaceae</taxon>
        <taxon>Zopfia</taxon>
    </lineage>
</organism>
<name>A0A6A6DH32_9PEZI</name>
<evidence type="ECO:0000313" key="3">
    <source>
        <dbReference type="Proteomes" id="UP000800200"/>
    </source>
</evidence>